<dbReference type="PANTHER" id="PTHR32322:SF18">
    <property type="entry name" value="S-ADENOSYLMETHIONINE_S-ADENOSYLHOMOCYSTEINE TRANSPORTER"/>
    <property type="match status" value="1"/>
</dbReference>
<feature type="transmembrane region" description="Helical" evidence="7">
    <location>
        <begin position="100"/>
        <end position="120"/>
    </location>
</feature>
<dbReference type="InterPro" id="IPR050638">
    <property type="entry name" value="AA-Vitamin_Transporters"/>
</dbReference>
<accession>A0A9D1LZC5</accession>
<keyword evidence="4 7" id="KW-0812">Transmembrane</keyword>
<feature type="transmembrane region" description="Helical" evidence="7">
    <location>
        <begin position="277"/>
        <end position="295"/>
    </location>
</feature>
<evidence type="ECO:0000256" key="3">
    <source>
        <dbReference type="ARBA" id="ARBA00022475"/>
    </source>
</evidence>
<evidence type="ECO:0000256" key="6">
    <source>
        <dbReference type="ARBA" id="ARBA00023136"/>
    </source>
</evidence>
<reference evidence="9" key="2">
    <citation type="journal article" date="2021" name="PeerJ">
        <title>Extensive microbial diversity within the chicken gut microbiome revealed by metagenomics and culture.</title>
        <authorList>
            <person name="Gilroy R."/>
            <person name="Ravi A."/>
            <person name="Getino M."/>
            <person name="Pursley I."/>
            <person name="Horton D.L."/>
            <person name="Alikhan N.F."/>
            <person name="Baker D."/>
            <person name="Gharbi K."/>
            <person name="Hall N."/>
            <person name="Watson M."/>
            <person name="Adriaenssens E.M."/>
            <person name="Foster-Nyarko E."/>
            <person name="Jarju S."/>
            <person name="Secka A."/>
            <person name="Antonio M."/>
            <person name="Oren A."/>
            <person name="Chaudhuri R.R."/>
            <person name="La Ragione R."/>
            <person name="Hildebrand F."/>
            <person name="Pallen M.J."/>
        </authorList>
    </citation>
    <scope>NUCLEOTIDE SEQUENCE</scope>
    <source>
        <strain evidence="9">ChiGjej1B1-1684</strain>
    </source>
</reference>
<feature type="transmembrane region" description="Helical" evidence="7">
    <location>
        <begin position="221"/>
        <end position="240"/>
    </location>
</feature>
<comment type="subcellular location">
    <subcellularLocation>
        <location evidence="1">Cell membrane</location>
        <topology evidence="1">Multi-pass membrane protein</topology>
    </subcellularLocation>
</comment>
<feature type="transmembrane region" description="Helical" evidence="7">
    <location>
        <begin position="71"/>
        <end position="88"/>
    </location>
</feature>
<comment type="similarity">
    <text evidence="2">Belongs to the EamA transporter family.</text>
</comment>
<feature type="transmembrane region" description="Helical" evidence="7">
    <location>
        <begin position="151"/>
        <end position="171"/>
    </location>
</feature>
<dbReference type="EMBL" id="DVNG01000107">
    <property type="protein sequence ID" value="HIU50772.1"/>
    <property type="molecule type" value="Genomic_DNA"/>
</dbReference>
<evidence type="ECO:0000259" key="8">
    <source>
        <dbReference type="Pfam" id="PF00892"/>
    </source>
</evidence>
<feature type="transmembrane region" description="Helical" evidence="7">
    <location>
        <begin position="252"/>
        <end position="271"/>
    </location>
</feature>
<reference evidence="9" key="1">
    <citation type="submission" date="2020-10" db="EMBL/GenBank/DDBJ databases">
        <authorList>
            <person name="Gilroy R."/>
        </authorList>
    </citation>
    <scope>NUCLEOTIDE SEQUENCE</scope>
    <source>
        <strain evidence="9">ChiGjej1B1-1684</strain>
    </source>
</reference>
<evidence type="ECO:0000313" key="9">
    <source>
        <dbReference type="EMBL" id="HIU50772.1"/>
    </source>
</evidence>
<evidence type="ECO:0000256" key="2">
    <source>
        <dbReference type="ARBA" id="ARBA00007362"/>
    </source>
</evidence>
<dbReference type="Proteomes" id="UP000824118">
    <property type="component" value="Unassembled WGS sequence"/>
</dbReference>
<keyword evidence="6 7" id="KW-0472">Membrane</keyword>
<dbReference type="PANTHER" id="PTHR32322">
    <property type="entry name" value="INNER MEMBRANE TRANSPORTER"/>
    <property type="match status" value="1"/>
</dbReference>
<feature type="domain" description="EamA" evidence="8">
    <location>
        <begin position="12"/>
        <end position="144"/>
    </location>
</feature>
<feature type="domain" description="EamA" evidence="8">
    <location>
        <begin position="156"/>
        <end position="292"/>
    </location>
</feature>
<keyword evidence="3" id="KW-1003">Cell membrane</keyword>
<evidence type="ECO:0000313" key="10">
    <source>
        <dbReference type="Proteomes" id="UP000824118"/>
    </source>
</evidence>
<feature type="transmembrane region" description="Helical" evidence="7">
    <location>
        <begin position="41"/>
        <end position="59"/>
    </location>
</feature>
<proteinExistence type="inferred from homology"/>
<protein>
    <submittedName>
        <fullName evidence="9">DMT family transporter</fullName>
    </submittedName>
</protein>
<dbReference type="GO" id="GO:0005886">
    <property type="term" value="C:plasma membrane"/>
    <property type="evidence" value="ECO:0007669"/>
    <property type="project" value="UniProtKB-SubCell"/>
</dbReference>
<evidence type="ECO:0000256" key="5">
    <source>
        <dbReference type="ARBA" id="ARBA00022989"/>
    </source>
</evidence>
<name>A0A9D1LZC5_9FIRM</name>
<dbReference type="InterPro" id="IPR000620">
    <property type="entry name" value="EamA_dom"/>
</dbReference>
<comment type="caution">
    <text evidence="9">The sequence shown here is derived from an EMBL/GenBank/DDBJ whole genome shotgun (WGS) entry which is preliminary data.</text>
</comment>
<feature type="transmembrane region" description="Helical" evidence="7">
    <location>
        <begin position="12"/>
        <end position="35"/>
    </location>
</feature>
<dbReference type="InterPro" id="IPR037185">
    <property type="entry name" value="EmrE-like"/>
</dbReference>
<evidence type="ECO:0000256" key="4">
    <source>
        <dbReference type="ARBA" id="ARBA00022692"/>
    </source>
</evidence>
<dbReference type="Pfam" id="PF00892">
    <property type="entry name" value="EamA"/>
    <property type="match status" value="2"/>
</dbReference>
<keyword evidence="5 7" id="KW-1133">Transmembrane helix</keyword>
<feature type="transmembrane region" description="Helical" evidence="7">
    <location>
        <begin position="192"/>
        <end position="209"/>
    </location>
</feature>
<organism evidence="9 10">
    <name type="scientific">Candidatus Limousia pullorum</name>
    <dbReference type="NCBI Taxonomy" id="2840860"/>
    <lineage>
        <taxon>Bacteria</taxon>
        <taxon>Bacillati</taxon>
        <taxon>Bacillota</taxon>
        <taxon>Clostridia</taxon>
        <taxon>Eubacteriales</taxon>
        <taxon>Oscillospiraceae</taxon>
        <taxon>Oscillospiraceae incertae sedis</taxon>
        <taxon>Candidatus Limousia</taxon>
    </lineage>
</organism>
<evidence type="ECO:0000256" key="7">
    <source>
        <dbReference type="SAM" id="Phobius"/>
    </source>
</evidence>
<feature type="transmembrane region" description="Helical" evidence="7">
    <location>
        <begin position="127"/>
        <end position="145"/>
    </location>
</feature>
<dbReference type="SUPFAM" id="SSF103481">
    <property type="entry name" value="Multidrug resistance efflux transporter EmrE"/>
    <property type="match status" value="2"/>
</dbReference>
<sequence>MIRKIETDSPAFGHLTAVITILIWGTTFISTKVLLTSFTPIEILFCRFIIGFIALNIFYPKRMKIKDRKHELLFASAGLCGITLYFLFENIALTYTLASNVGVIVAISPFFSGIISALFNKGDKPKLNFYLGFFAAICGIAIISFNDGQGYSFNPMGDILAILAAFIWAVYSFITKKIGSYGYNTIQTTRRCFGYGLIFMVPALFFMDFNITLDKFSSPQIIANFLYLGLLASAACFAIWGKTIKILGDVKTSVYIYLVPVVTVITSVIVLGEKITFQAALGIILTISGLVLSELKFSRLCPVKISNK</sequence>
<dbReference type="AlphaFoldDB" id="A0A9D1LZC5"/>
<gene>
    <name evidence="9" type="ORF">IAD22_07145</name>
</gene>
<evidence type="ECO:0000256" key="1">
    <source>
        <dbReference type="ARBA" id="ARBA00004651"/>
    </source>
</evidence>